<dbReference type="EMBL" id="CP025003">
    <property type="protein sequence ID" value="ATZ94078.1"/>
    <property type="molecule type" value="Genomic_DNA"/>
</dbReference>
<evidence type="ECO:0000313" key="1">
    <source>
        <dbReference type="EMBL" id="ATZ94078.1"/>
    </source>
</evidence>
<dbReference type="RefSeq" id="WP_100849358.1">
    <property type="nucleotide sequence ID" value="NZ_BMJF01000001.1"/>
</dbReference>
<proteinExistence type="predicted"/>
<organism evidence="1 2">
    <name type="scientific">Dickeya fangzhongdai</name>
    <dbReference type="NCBI Taxonomy" id="1778540"/>
    <lineage>
        <taxon>Bacteria</taxon>
        <taxon>Pseudomonadati</taxon>
        <taxon>Pseudomonadota</taxon>
        <taxon>Gammaproteobacteria</taxon>
        <taxon>Enterobacterales</taxon>
        <taxon>Pectobacteriaceae</taxon>
        <taxon>Dickeya</taxon>
    </lineage>
</organism>
<keyword evidence="2" id="KW-1185">Reference proteome</keyword>
<sequence length="448" mass="51710">MDEQTFYTFLEDKHFIELQELLKTSDDILDVISLTENQHSHMLAWCLNPNEGHGQRDAIIKDFLTAAYYASTEHKYDNKKFFHIWTPGLIHQTSFGSLFVCREFSIVDLNGGRRRLDLFLIDPQNKFIVTIENKAGSTPDVAQLDDYHAAVKNALARNACFHGYNFLFVAIDKWFNQSADNDFVSQAKRWAFMNYQWLDKAAHRARLQSENHHAAVQLLLSYCQKQADWQSPAEQRISELSATLAIRYAPLVEHFYQQRNHSPVQWRVSKFAGIDAEMLLFLQQHRPLCDKLIQSRGIAGVLVNMKKALPDLQGDDGSYSNNLQISRTWFNFATDAMLEISAETYWPIYVNIFREKSENSRHPRFGLRVFYAEAYLNEAFSSSHCAFTDLLYQHFPEGRKSRAYDWKTLSHQYGLSATEVVEQAKRLAQKIDAIIQQENEAALPDGGS</sequence>
<dbReference type="InterPro" id="IPR029470">
    <property type="entry name" value="PDDEXK_4"/>
</dbReference>
<accession>A0A2K8QM30</accession>
<name>A0A2K8QM30_9GAMM</name>
<evidence type="ECO:0000313" key="2">
    <source>
        <dbReference type="Proteomes" id="UP000231901"/>
    </source>
</evidence>
<dbReference type="AlphaFoldDB" id="A0A2K8QM30"/>
<reference evidence="2" key="1">
    <citation type="journal article" date="2018" name="Genome Announc.">
        <title>Complete genome sequence of a Dickeya fangzhongdai type strain causing bleeding canker of pear tree trunks.</title>
        <authorList>
            <person name="Zhao Y."/>
            <person name="Tian Y."/>
            <person name="Li X."/>
            <person name="Hu B."/>
        </authorList>
    </citation>
    <scope>NUCLEOTIDE SEQUENCE [LARGE SCALE GENOMIC DNA]</scope>
    <source>
        <strain evidence="2">DSM 101947</strain>
    </source>
</reference>
<dbReference type="KEGG" id="dfn:CVE23_08950"/>
<evidence type="ECO:0008006" key="3">
    <source>
        <dbReference type="Google" id="ProtNLM"/>
    </source>
</evidence>
<protein>
    <recommendedName>
        <fullName evidence="3">PD-(D/E)XK nuclease superfamily protein</fullName>
    </recommendedName>
</protein>
<dbReference type="Pfam" id="PF14281">
    <property type="entry name" value="PDDEXK_4"/>
    <property type="match status" value="1"/>
</dbReference>
<dbReference type="GeneID" id="66564459"/>
<dbReference type="Proteomes" id="UP000231901">
    <property type="component" value="Chromosome"/>
</dbReference>
<gene>
    <name evidence="1" type="ORF">CVE23_08950</name>
</gene>